<evidence type="ECO:0000313" key="1">
    <source>
        <dbReference type="EMBL" id="KAF2463038.1"/>
    </source>
</evidence>
<organism evidence="1 2">
    <name type="scientific">Lindgomyces ingoldianus</name>
    <dbReference type="NCBI Taxonomy" id="673940"/>
    <lineage>
        <taxon>Eukaryota</taxon>
        <taxon>Fungi</taxon>
        <taxon>Dikarya</taxon>
        <taxon>Ascomycota</taxon>
        <taxon>Pezizomycotina</taxon>
        <taxon>Dothideomycetes</taxon>
        <taxon>Pleosporomycetidae</taxon>
        <taxon>Pleosporales</taxon>
        <taxon>Lindgomycetaceae</taxon>
        <taxon>Lindgomyces</taxon>
    </lineage>
</organism>
<evidence type="ECO:0000313" key="2">
    <source>
        <dbReference type="Proteomes" id="UP000799755"/>
    </source>
</evidence>
<sequence>MVVFRMNTLVDMLENLDIHDPSHRTRRWIHHSAWTHRRASYTTDTKVLKRRVCISHALRLSSFRFAVNQKLGLTRADAKILPEINCPLMVVKHPDISRYLSNAPTIQKPIQNALYIYFELQNCIQSLYIQEILVLSAHGALRLISGMFSDHERLLELAACEGYQYFTMAGVTLIFLEAYLGISALRAVTEFYETHVITNYTNETRQAAAGISRNQRRHPPRVAHTWFSTPPFANTVVYRLAHTLA</sequence>
<accession>A0ACB6Q812</accession>
<gene>
    <name evidence="1" type="ORF">BDR25DRAFT_363245</name>
</gene>
<name>A0ACB6Q812_9PLEO</name>
<proteinExistence type="predicted"/>
<comment type="caution">
    <text evidence="1">The sequence shown here is derived from an EMBL/GenBank/DDBJ whole genome shotgun (WGS) entry which is preliminary data.</text>
</comment>
<keyword evidence="2" id="KW-1185">Reference proteome</keyword>
<reference evidence="1" key="1">
    <citation type="journal article" date="2020" name="Stud. Mycol.">
        <title>101 Dothideomycetes genomes: a test case for predicting lifestyles and emergence of pathogens.</title>
        <authorList>
            <person name="Haridas S."/>
            <person name="Albert R."/>
            <person name="Binder M."/>
            <person name="Bloem J."/>
            <person name="Labutti K."/>
            <person name="Salamov A."/>
            <person name="Andreopoulos B."/>
            <person name="Baker S."/>
            <person name="Barry K."/>
            <person name="Bills G."/>
            <person name="Bluhm B."/>
            <person name="Cannon C."/>
            <person name="Castanera R."/>
            <person name="Culley D."/>
            <person name="Daum C."/>
            <person name="Ezra D."/>
            <person name="Gonzalez J."/>
            <person name="Henrissat B."/>
            <person name="Kuo A."/>
            <person name="Liang C."/>
            <person name="Lipzen A."/>
            <person name="Lutzoni F."/>
            <person name="Magnuson J."/>
            <person name="Mondo S."/>
            <person name="Nolan M."/>
            <person name="Ohm R."/>
            <person name="Pangilinan J."/>
            <person name="Park H.-J."/>
            <person name="Ramirez L."/>
            <person name="Alfaro M."/>
            <person name="Sun H."/>
            <person name="Tritt A."/>
            <person name="Yoshinaga Y."/>
            <person name="Zwiers L.-H."/>
            <person name="Turgeon B."/>
            <person name="Goodwin S."/>
            <person name="Spatafora J."/>
            <person name="Crous P."/>
            <person name="Grigoriev I."/>
        </authorList>
    </citation>
    <scope>NUCLEOTIDE SEQUENCE</scope>
    <source>
        <strain evidence="1">ATCC 200398</strain>
    </source>
</reference>
<dbReference type="Proteomes" id="UP000799755">
    <property type="component" value="Unassembled WGS sequence"/>
</dbReference>
<protein>
    <submittedName>
        <fullName evidence="1">Uncharacterized protein</fullName>
    </submittedName>
</protein>
<dbReference type="EMBL" id="MU003555">
    <property type="protein sequence ID" value="KAF2463038.1"/>
    <property type="molecule type" value="Genomic_DNA"/>
</dbReference>